<dbReference type="InterPro" id="IPR001387">
    <property type="entry name" value="Cro/C1-type_HTH"/>
</dbReference>
<dbReference type="EMBL" id="JBHTHX010000691">
    <property type="protein sequence ID" value="MFD0886704.1"/>
    <property type="molecule type" value="Genomic_DNA"/>
</dbReference>
<dbReference type="PROSITE" id="PS50943">
    <property type="entry name" value="HTH_CROC1"/>
    <property type="match status" value="1"/>
</dbReference>
<evidence type="ECO:0000313" key="2">
    <source>
        <dbReference type="EMBL" id="MFD0886704.1"/>
    </source>
</evidence>
<gene>
    <name evidence="2" type="ORF">ACFQ08_19330</name>
</gene>
<comment type="caution">
    <text evidence="2">The sequence shown here is derived from an EMBL/GenBank/DDBJ whole genome shotgun (WGS) entry which is preliminary data.</text>
</comment>
<feature type="domain" description="HTH cro/C1-type" evidence="1">
    <location>
        <begin position="15"/>
        <end position="69"/>
    </location>
</feature>
<keyword evidence="3" id="KW-1185">Reference proteome</keyword>
<dbReference type="InterPro" id="IPR043917">
    <property type="entry name" value="DUF5753"/>
</dbReference>
<dbReference type="Gene3D" id="1.10.260.40">
    <property type="entry name" value="lambda repressor-like DNA-binding domains"/>
    <property type="match status" value="1"/>
</dbReference>
<dbReference type="SUPFAM" id="SSF47413">
    <property type="entry name" value="lambda repressor-like DNA-binding domains"/>
    <property type="match status" value="1"/>
</dbReference>
<evidence type="ECO:0000259" key="1">
    <source>
        <dbReference type="PROSITE" id="PS50943"/>
    </source>
</evidence>
<dbReference type="CDD" id="cd00093">
    <property type="entry name" value="HTH_XRE"/>
    <property type="match status" value="1"/>
</dbReference>
<protein>
    <submittedName>
        <fullName evidence="2">Helix-turn-helix domain-containing protein</fullName>
    </submittedName>
</protein>
<dbReference type="SMART" id="SM00530">
    <property type="entry name" value="HTH_XRE"/>
    <property type="match status" value="1"/>
</dbReference>
<dbReference type="Pfam" id="PF13560">
    <property type="entry name" value="HTH_31"/>
    <property type="match status" value="1"/>
</dbReference>
<name>A0ABW3DUR8_9ACTN</name>
<dbReference type="Pfam" id="PF19054">
    <property type="entry name" value="DUF5753"/>
    <property type="match status" value="1"/>
</dbReference>
<organism evidence="2 3">
    <name type="scientific">Streptosporangium algeriense</name>
    <dbReference type="NCBI Taxonomy" id="1682748"/>
    <lineage>
        <taxon>Bacteria</taxon>
        <taxon>Bacillati</taxon>
        <taxon>Actinomycetota</taxon>
        <taxon>Actinomycetes</taxon>
        <taxon>Streptosporangiales</taxon>
        <taxon>Streptosporangiaceae</taxon>
        <taxon>Streptosporangium</taxon>
    </lineage>
</organism>
<dbReference type="Proteomes" id="UP001597024">
    <property type="component" value="Unassembled WGS sequence"/>
</dbReference>
<dbReference type="InterPro" id="IPR010982">
    <property type="entry name" value="Lambda_DNA-bd_dom_sf"/>
</dbReference>
<accession>A0ABW3DUR8</accession>
<evidence type="ECO:0000313" key="3">
    <source>
        <dbReference type="Proteomes" id="UP001597024"/>
    </source>
</evidence>
<sequence>MKSPTVRHRRLGRDLRQLREQAGLLADEAARRLGWSPAKISRIENARTAPSVTDVANACDLYGADSATKAGLIELCREAGQRGWWTAYSDVFTGSYIALEAEAAIIRKWEPLVIPGLLQVEDYAREIIKSGQPDLSAAEVQRRVDARMIRKLRLVGPSAPTLHAIIDEAVLQRPLGGSDLMARQLDDILQIVDWPNIIIQVLPIRATVVVASLEGRFSVMSFGDSGDPDVGYAEGPAGEVYVEAERQVQRLMLLFERLADVALSPEESAAFIAAARREHDFH</sequence>
<proteinExistence type="predicted"/>
<reference evidence="3" key="1">
    <citation type="journal article" date="2019" name="Int. J. Syst. Evol. Microbiol.">
        <title>The Global Catalogue of Microorganisms (GCM) 10K type strain sequencing project: providing services to taxonomists for standard genome sequencing and annotation.</title>
        <authorList>
            <consortium name="The Broad Institute Genomics Platform"/>
            <consortium name="The Broad Institute Genome Sequencing Center for Infectious Disease"/>
            <person name="Wu L."/>
            <person name="Ma J."/>
        </authorList>
    </citation>
    <scope>NUCLEOTIDE SEQUENCE [LARGE SCALE GENOMIC DNA]</scope>
    <source>
        <strain evidence="3">CCUG 62974</strain>
    </source>
</reference>